<reference evidence="1 2" key="1">
    <citation type="submission" date="2024-08" db="EMBL/GenBank/DDBJ databases">
        <authorList>
            <person name="Cucini C."/>
            <person name="Frati F."/>
        </authorList>
    </citation>
    <scope>NUCLEOTIDE SEQUENCE [LARGE SCALE GENOMIC DNA]</scope>
</reference>
<name>A0ABP1QLL3_9HEXA</name>
<dbReference type="EMBL" id="CAXLJM020000039">
    <property type="protein sequence ID" value="CAL8107890.1"/>
    <property type="molecule type" value="Genomic_DNA"/>
</dbReference>
<proteinExistence type="predicted"/>
<comment type="caution">
    <text evidence="1">The sequence shown here is derived from an EMBL/GenBank/DDBJ whole genome shotgun (WGS) entry which is preliminary data.</text>
</comment>
<protein>
    <submittedName>
        <fullName evidence="1">Uncharacterized protein</fullName>
    </submittedName>
</protein>
<evidence type="ECO:0000313" key="2">
    <source>
        <dbReference type="Proteomes" id="UP001642540"/>
    </source>
</evidence>
<accession>A0ABP1QLL3</accession>
<gene>
    <name evidence="1" type="ORF">ODALV1_LOCUS12801</name>
</gene>
<organism evidence="1 2">
    <name type="scientific">Orchesella dallaii</name>
    <dbReference type="NCBI Taxonomy" id="48710"/>
    <lineage>
        <taxon>Eukaryota</taxon>
        <taxon>Metazoa</taxon>
        <taxon>Ecdysozoa</taxon>
        <taxon>Arthropoda</taxon>
        <taxon>Hexapoda</taxon>
        <taxon>Collembola</taxon>
        <taxon>Entomobryomorpha</taxon>
        <taxon>Entomobryoidea</taxon>
        <taxon>Orchesellidae</taxon>
        <taxon>Orchesellinae</taxon>
        <taxon>Orchesella</taxon>
    </lineage>
</organism>
<evidence type="ECO:0000313" key="1">
    <source>
        <dbReference type="EMBL" id="CAL8107890.1"/>
    </source>
</evidence>
<dbReference type="Proteomes" id="UP001642540">
    <property type="component" value="Unassembled WGS sequence"/>
</dbReference>
<sequence length="149" mass="17130">MSSAGAGIPDLQEEDAIAKGLKELEIGKKLEKFEEVKATANVYLIIYREICEEVREYRNKENRLRRAIWLAETVSLDKIEGPNGQLILNIEEARQTIANSMKNIILLFEQAAELEVTVEDDLSPDYEWVRTMAEVNPEELEEQFEKAKM</sequence>
<keyword evidence="2" id="KW-1185">Reference proteome</keyword>